<reference evidence="3" key="2">
    <citation type="submission" date="2019-02" db="EMBL/GenBank/DDBJ databases">
        <title>Opniocepnalus argus Var Kimnra genome.</title>
        <authorList>
            <person name="Zhou C."/>
            <person name="Xiao S."/>
        </authorList>
    </citation>
    <scope>NUCLEOTIDE SEQUENCE [LARGE SCALE GENOMIC DNA]</scope>
</reference>
<sequence>MAEAQPPIIEQTVANTAPQGHPPQCTPHPEGKMLEIENALLLANQNHAQLQRQMEILQQENQKLKIERAKLLPSAKDAEAAPQGFPYCYGSATSVEEELHNLRNAAIIAYRQNIHLRSQLESLMKQNQQLQAQNTEANKMIQHYEEHAQVKTDILQQNEQLKVANANILQQNNFLKSQNIKIYERANAERTNYCSLEGRLKDREKEFSIQQQELQSQINHLTEHLEMMQKESILRESTFKDKHEKTATLLNQEKNKVTQQQMQIAKASFNQRNIDKIDKLMVQLSQKDEEILQLKNQVQVLQSDSQKLCEIKQQLENKEAENSFIIEEWQTKCDSLQEQLKKQLSEKKQSWETRFKQVEEEKIGLQHDNKRSNQQSLEQRLNKLLEENTEFQQKNTQVKEEKTKLVDDITKMEKETTQLLQDKINLQQEKEELEELCHELQKKLKKRGFWTRL</sequence>
<keyword evidence="3" id="KW-1185">Reference proteome</keyword>
<dbReference type="Proteomes" id="UP000503349">
    <property type="component" value="Chromosome 17"/>
</dbReference>
<feature type="coiled-coil region" evidence="1">
    <location>
        <begin position="33"/>
        <end position="70"/>
    </location>
</feature>
<name>A0A6G1QIW2_CHAAH</name>
<evidence type="ECO:0000313" key="2">
    <source>
        <dbReference type="EMBL" id="KAF3702253.1"/>
    </source>
</evidence>
<protein>
    <submittedName>
        <fullName evidence="2">Uncharacterized protein</fullName>
    </submittedName>
</protein>
<gene>
    <name evidence="2" type="ORF">EXN66_Car017941</name>
</gene>
<accession>A0A6G1QIW2</accession>
<keyword evidence="1" id="KW-0175">Coiled coil</keyword>
<organism evidence="2 3">
    <name type="scientific">Channa argus</name>
    <name type="common">Northern snakehead</name>
    <name type="synonym">Ophicephalus argus</name>
    <dbReference type="NCBI Taxonomy" id="215402"/>
    <lineage>
        <taxon>Eukaryota</taxon>
        <taxon>Metazoa</taxon>
        <taxon>Chordata</taxon>
        <taxon>Craniata</taxon>
        <taxon>Vertebrata</taxon>
        <taxon>Euteleostomi</taxon>
        <taxon>Actinopterygii</taxon>
        <taxon>Neopterygii</taxon>
        <taxon>Teleostei</taxon>
        <taxon>Neoteleostei</taxon>
        <taxon>Acanthomorphata</taxon>
        <taxon>Anabantaria</taxon>
        <taxon>Anabantiformes</taxon>
        <taxon>Channoidei</taxon>
        <taxon>Channidae</taxon>
        <taxon>Channa</taxon>
    </lineage>
</organism>
<evidence type="ECO:0000313" key="3">
    <source>
        <dbReference type="Proteomes" id="UP000503349"/>
    </source>
</evidence>
<evidence type="ECO:0000256" key="1">
    <source>
        <dbReference type="SAM" id="Coils"/>
    </source>
</evidence>
<proteinExistence type="predicted"/>
<reference evidence="2 3" key="1">
    <citation type="submission" date="2019-02" db="EMBL/GenBank/DDBJ databases">
        <title>Opniocepnalus argus genome.</title>
        <authorList>
            <person name="Zhou C."/>
            <person name="Xiao S."/>
        </authorList>
    </citation>
    <scope>NUCLEOTIDE SEQUENCE [LARGE SCALE GENOMIC DNA]</scope>
    <source>
        <strain evidence="2">OARG1902GOOAL</strain>
        <tissue evidence="2">Muscle</tissue>
    </source>
</reference>
<dbReference type="AlphaFoldDB" id="A0A6G1QIW2"/>
<feature type="coiled-coil region" evidence="1">
    <location>
        <begin position="113"/>
        <end position="178"/>
    </location>
</feature>
<dbReference type="EMBL" id="CM015728">
    <property type="protein sequence ID" value="KAF3702253.1"/>
    <property type="molecule type" value="Genomic_DNA"/>
</dbReference>
<feature type="coiled-coil region" evidence="1">
    <location>
        <begin position="211"/>
        <end position="446"/>
    </location>
</feature>